<keyword evidence="1" id="KW-0472">Membrane</keyword>
<organism evidence="2 3">
    <name type="scientific">Mucilaginibacter psychrotolerans</name>
    <dbReference type="NCBI Taxonomy" id="1524096"/>
    <lineage>
        <taxon>Bacteria</taxon>
        <taxon>Pseudomonadati</taxon>
        <taxon>Bacteroidota</taxon>
        <taxon>Sphingobacteriia</taxon>
        <taxon>Sphingobacteriales</taxon>
        <taxon>Sphingobacteriaceae</taxon>
        <taxon>Mucilaginibacter</taxon>
    </lineage>
</organism>
<dbReference type="RefSeq" id="WP_133230208.1">
    <property type="nucleotide sequence ID" value="NZ_SOZE01000001.1"/>
</dbReference>
<gene>
    <name evidence="2" type="ORF">E2R66_00210</name>
</gene>
<dbReference type="OrthoDB" id="122468at117747"/>
<keyword evidence="3" id="KW-1185">Reference proteome</keyword>
<evidence type="ECO:0000313" key="2">
    <source>
        <dbReference type="EMBL" id="TFF40643.1"/>
    </source>
</evidence>
<dbReference type="AlphaFoldDB" id="A0A4Y8SNE7"/>
<keyword evidence="1" id="KW-1133">Transmembrane helix</keyword>
<protein>
    <submittedName>
        <fullName evidence="2">Uncharacterized protein</fullName>
    </submittedName>
</protein>
<comment type="caution">
    <text evidence="2">The sequence shown here is derived from an EMBL/GenBank/DDBJ whole genome shotgun (WGS) entry which is preliminary data.</text>
</comment>
<feature type="transmembrane region" description="Helical" evidence="1">
    <location>
        <begin position="37"/>
        <end position="56"/>
    </location>
</feature>
<evidence type="ECO:0000313" key="3">
    <source>
        <dbReference type="Proteomes" id="UP000297540"/>
    </source>
</evidence>
<dbReference type="EMBL" id="SOZE01000001">
    <property type="protein sequence ID" value="TFF40643.1"/>
    <property type="molecule type" value="Genomic_DNA"/>
</dbReference>
<sequence>MSSIPDRSFWMYWALCLALYIYNYFAPQHHAGKLGAATVGAGIVTGVFCALFLLLIGQFITGVRMGKIFTRFCYLFQAITLLGIIYGVFF</sequence>
<reference evidence="2 3" key="1">
    <citation type="journal article" date="2017" name="Int. J. Syst. Evol. Microbiol.">
        <title>Mucilaginibacterpsychrotolerans sp. nov., isolated from peatlands.</title>
        <authorList>
            <person name="Deng Y."/>
            <person name="Shen L."/>
            <person name="Xu B."/>
            <person name="Liu Y."/>
            <person name="Gu Z."/>
            <person name="Liu H."/>
            <person name="Zhou Y."/>
        </authorList>
    </citation>
    <scope>NUCLEOTIDE SEQUENCE [LARGE SCALE GENOMIC DNA]</scope>
    <source>
        <strain evidence="2 3">NH7-4</strain>
    </source>
</reference>
<keyword evidence="1" id="KW-0812">Transmembrane</keyword>
<feature type="transmembrane region" description="Helical" evidence="1">
    <location>
        <begin position="68"/>
        <end position="89"/>
    </location>
</feature>
<evidence type="ECO:0000256" key="1">
    <source>
        <dbReference type="SAM" id="Phobius"/>
    </source>
</evidence>
<feature type="transmembrane region" description="Helical" evidence="1">
    <location>
        <begin position="9"/>
        <end position="25"/>
    </location>
</feature>
<name>A0A4Y8SNE7_9SPHI</name>
<accession>A0A4Y8SNE7</accession>
<proteinExistence type="predicted"/>
<dbReference type="Proteomes" id="UP000297540">
    <property type="component" value="Unassembled WGS sequence"/>
</dbReference>